<evidence type="ECO:0000313" key="1">
    <source>
        <dbReference type="EMBL" id="MFD0998663.1"/>
    </source>
</evidence>
<organism evidence="1 2">
    <name type="scientific">Ohtaekwangia kribbensis</name>
    <dbReference type="NCBI Taxonomy" id="688913"/>
    <lineage>
        <taxon>Bacteria</taxon>
        <taxon>Pseudomonadati</taxon>
        <taxon>Bacteroidota</taxon>
        <taxon>Cytophagia</taxon>
        <taxon>Cytophagales</taxon>
        <taxon>Fulvivirgaceae</taxon>
        <taxon>Ohtaekwangia</taxon>
    </lineage>
</organism>
<keyword evidence="2" id="KW-1185">Reference proteome</keyword>
<gene>
    <name evidence="1" type="ORF">ACFQ21_05065</name>
</gene>
<name>A0ABW3JYJ3_9BACT</name>
<reference evidence="2" key="1">
    <citation type="journal article" date="2019" name="Int. J. Syst. Evol. Microbiol.">
        <title>The Global Catalogue of Microorganisms (GCM) 10K type strain sequencing project: providing services to taxonomists for standard genome sequencing and annotation.</title>
        <authorList>
            <consortium name="The Broad Institute Genomics Platform"/>
            <consortium name="The Broad Institute Genome Sequencing Center for Infectious Disease"/>
            <person name="Wu L."/>
            <person name="Ma J."/>
        </authorList>
    </citation>
    <scope>NUCLEOTIDE SEQUENCE [LARGE SCALE GENOMIC DNA]</scope>
    <source>
        <strain evidence="2">CCUG 58938</strain>
    </source>
</reference>
<accession>A0ABW3JYJ3</accession>
<comment type="caution">
    <text evidence="1">The sequence shown here is derived from an EMBL/GenBank/DDBJ whole genome shotgun (WGS) entry which is preliminary data.</text>
</comment>
<proteinExistence type="predicted"/>
<dbReference type="RefSeq" id="WP_377575729.1">
    <property type="nucleotide sequence ID" value="NZ_JBHTKA010000001.1"/>
</dbReference>
<sequence>MFYKIRWRSLSTAGKVYGKSKTPWAVDELYVVFDALSDDDLIKIKHYYIVTEKLLKLFRESYLSGLGICRKIEPRLSGGLEEFIEKDKLPTYYLMKVVGVPGEDDLGVNKAGELIISEKVYQLLKGMTLKHLAIDEVKVIKLFKELRKDI</sequence>
<evidence type="ECO:0000313" key="2">
    <source>
        <dbReference type="Proteomes" id="UP001597112"/>
    </source>
</evidence>
<protein>
    <submittedName>
        <fullName evidence="1">Uncharacterized protein</fullName>
    </submittedName>
</protein>
<dbReference type="Proteomes" id="UP001597112">
    <property type="component" value="Unassembled WGS sequence"/>
</dbReference>
<dbReference type="EMBL" id="JBHTKA010000001">
    <property type="protein sequence ID" value="MFD0998663.1"/>
    <property type="molecule type" value="Genomic_DNA"/>
</dbReference>